<accession>A0A0D9Z7F3</accession>
<name>A0A0D9Z7F3_9ORYZ</name>
<reference evidence="1" key="2">
    <citation type="submission" date="2018-05" db="EMBL/GenBank/DDBJ databases">
        <title>OgluRS3 (Oryza glumaepatula Reference Sequence Version 3).</title>
        <authorList>
            <person name="Zhang J."/>
            <person name="Kudrna D."/>
            <person name="Lee S."/>
            <person name="Talag J."/>
            <person name="Welchert J."/>
            <person name="Wing R.A."/>
        </authorList>
    </citation>
    <scope>NUCLEOTIDE SEQUENCE [LARGE SCALE GENOMIC DNA]</scope>
</reference>
<evidence type="ECO:0000313" key="1">
    <source>
        <dbReference type="EnsemblPlants" id="OGLUM03G18000.1"/>
    </source>
</evidence>
<dbReference type="HOGENOM" id="CLU_2871287_0_0_1"/>
<dbReference type="EnsemblPlants" id="OGLUM03G18000.1">
    <property type="protein sequence ID" value="OGLUM03G18000.1"/>
    <property type="gene ID" value="OGLUM03G18000"/>
</dbReference>
<protein>
    <submittedName>
        <fullName evidence="1">Uncharacterized protein</fullName>
    </submittedName>
</protein>
<sequence>MPPLPERRGEERGALTLVRWPRVSRSWTLSAKMLCTRRTPWGSSSPVARLVKSSAFMRYNCTVS</sequence>
<keyword evidence="2" id="KW-1185">Reference proteome</keyword>
<dbReference type="Gramene" id="OGLUM03G18000.1">
    <property type="protein sequence ID" value="OGLUM03G18000.1"/>
    <property type="gene ID" value="OGLUM03G18000"/>
</dbReference>
<reference evidence="1" key="1">
    <citation type="submission" date="2015-04" db="UniProtKB">
        <authorList>
            <consortium name="EnsemblPlants"/>
        </authorList>
    </citation>
    <scope>IDENTIFICATION</scope>
</reference>
<dbReference type="Proteomes" id="UP000026961">
    <property type="component" value="Chromosome 3"/>
</dbReference>
<dbReference type="AlphaFoldDB" id="A0A0D9Z7F3"/>
<evidence type="ECO:0000313" key="2">
    <source>
        <dbReference type="Proteomes" id="UP000026961"/>
    </source>
</evidence>
<organism evidence="1">
    <name type="scientific">Oryza glumipatula</name>
    <dbReference type="NCBI Taxonomy" id="40148"/>
    <lineage>
        <taxon>Eukaryota</taxon>
        <taxon>Viridiplantae</taxon>
        <taxon>Streptophyta</taxon>
        <taxon>Embryophyta</taxon>
        <taxon>Tracheophyta</taxon>
        <taxon>Spermatophyta</taxon>
        <taxon>Magnoliopsida</taxon>
        <taxon>Liliopsida</taxon>
        <taxon>Poales</taxon>
        <taxon>Poaceae</taxon>
        <taxon>BOP clade</taxon>
        <taxon>Oryzoideae</taxon>
        <taxon>Oryzeae</taxon>
        <taxon>Oryzinae</taxon>
        <taxon>Oryza</taxon>
    </lineage>
</organism>
<proteinExistence type="predicted"/>